<keyword evidence="9" id="KW-0406">Ion transport</keyword>
<evidence type="ECO:0000259" key="16">
    <source>
        <dbReference type="Pfam" id="PF25508"/>
    </source>
</evidence>
<dbReference type="PANTHER" id="PTHR13800:SF1">
    <property type="entry name" value="TRANSIENT RECEPTOR POTENTIAL CATION CHANNEL TRPM"/>
    <property type="match status" value="1"/>
</dbReference>
<feature type="transmembrane region" description="Helical" evidence="14">
    <location>
        <begin position="1004"/>
        <end position="1024"/>
    </location>
</feature>
<dbReference type="KEGG" id="goe:100898559"/>
<evidence type="ECO:0000256" key="7">
    <source>
        <dbReference type="ARBA" id="ARBA00022837"/>
    </source>
</evidence>
<feature type="transmembrane region" description="Helical" evidence="14">
    <location>
        <begin position="868"/>
        <end position="888"/>
    </location>
</feature>
<feature type="region of interest" description="Disordered" evidence="13">
    <location>
        <begin position="57"/>
        <end position="77"/>
    </location>
</feature>
<dbReference type="InterPro" id="IPR057366">
    <property type="entry name" value="TRPM-like"/>
</dbReference>
<evidence type="ECO:0000256" key="6">
    <source>
        <dbReference type="ARBA" id="ARBA00022692"/>
    </source>
</evidence>
<keyword evidence="7" id="KW-0106">Calcium</keyword>
<evidence type="ECO:0000256" key="9">
    <source>
        <dbReference type="ARBA" id="ARBA00023065"/>
    </source>
</evidence>
<dbReference type="Gene3D" id="3.90.79.10">
    <property type="entry name" value="Nucleoside Triphosphate Pyrophosphohydrolase"/>
    <property type="match status" value="1"/>
</dbReference>
<dbReference type="CTD" id="36694"/>
<dbReference type="Pfam" id="PF18139">
    <property type="entry name" value="LSDAT_euk"/>
    <property type="match status" value="1"/>
</dbReference>
<dbReference type="InterPro" id="IPR041491">
    <property type="entry name" value="TRPM_SLOG"/>
</dbReference>
<keyword evidence="17" id="KW-1185">Reference proteome</keyword>
<feature type="coiled-coil region" evidence="12">
    <location>
        <begin position="1221"/>
        <end position="1272"/>
    </location>
</feature>
<dbReference type="InterPro" id="IPR015797">
    <property type="entry name" value="NUDIX_hydrolase-like_dom_sf"/>
</dbReference>
<feature type="transmembrane region" description="Helical" evidence="14">
    <location>
        <begin position="1154"/>
        <end position="1172"/>
    </location>
</feature>
<keyword evidence="5" id="KW-0107">Calcium channel</keyword>
<gene>
    <name evidence="18" type="primary">LOC100898559</name>
</gene>
<feature type="transmembrane region" description="Helical" evidence="14">
    <location>
        <begin position="925"/>
        <end position="946"/>
    </location>
</feature>
<evidence type="ECO:0000256" key="5">
    <source>
        <dbReference type="ARBA" id="ARBA00022673"/>
    </source>
</evidence>
<evidence type="ECO:0000256" key="1">
    <source>
        <dbReference type="ARBA" id="ARBA00004651"/>
    </source>
</evidence>
<keyword evidence="8 14" id="KW-1133">Transmembrane helix</keyword>
<evidence type="ECO:0000256" key="11">
    <source>
        <dbReference type="ARBA" id="ARBA00023303"/>
    </source>
</evidence>
<feature type="transmembrane region" description="Helical" evidence="14">
    <location>
        <begin position="973"/>
        <end position="992"/>
    </location>
</feature>
<evidence type="ECO:0000313" key="18">
    <source>
        <dbReference type="RefSeq" id="XP_018495285.2"/>
    </source>
</evidence>
<organism evidence="17 18">
    <name type="scientific">Galendromus occidentalis</name>
    <name type="common">western predatory mite</name>
    <dbReference type="NCBI Taxonomy" id="34638"/>
    <lineage>
        <taxon>Eukaryota</taxon>
        <taxon>Metazoa</taxon>
        <taxon>Ecdysozoa</taxon>
        <taxon>Arthropoda</taxon>
        <taxon>Chelicerata</taxon>
        <taxon>Arachnida</taxon>
        <taxon>Acari</taxon>
        <taxon>Parasitiformes</taxon>
        <taxon>Mesostigmata</taxon>
        <taxon>Gamasina</taxon>
        <taxon>Phytoseioidea</taxon>
        <taxon>Phytoseiidae</taxon>
        <taxon>Typhlodrominae</taxon>
        <taxon>Galendromus</taxon>
    </lineage>
</organism>
<dbReference type="GeneID" id="100898559"/>
<evidence type="ECO:0000256" key="3">
    <source>
        <dbReference type="ARBA" id="ARBA00022475"/>
    </source>
</evidence>
<evidence type="ECO:0000256" key="10">
    <source>
        <dbReference type="ARBA" id="ARBA00023136"/>
    </source>
</evidence>
<dbReference type="RefSeq" id="XP_018495285.2">
    <property type="nucleotide sequence ID" value="XM_018639769.2"/>
</dbReference>
<feature type="domain" description="TRPM-like" evidence="16">
    <location>
        <begin position="622"/>
        <end position="741"/>
    </location>
</feature>
<evidence type="ECO:0000256" key="13">
    <source>
        <dbReference type="SAM" id="MobiDB-lite"/>
    </source>
</evidence>
<comment type="subcellular location">
    <subcellularLocation>
        <location evidence="1">Cell membrane</location>
        <topology evidence="1">Multi-pass membrane protein</topology>
    </subcellularLocation>
</comment>
<name>A0AAJ7L4C5_9ACAR</name>
<reference evidence="18" key="1">
    <citation type="submission" date="2025-08" db="UniProtKB">
        <authorList>
            <consortium name="RefSeq"/>
        </authorList>
    </citation>
    <scope>IDENTIFICATION</scope>
</reference>
<evidence type="ECO:0000256" key="14">
    <source>
        <dbReference type="SAM" id="Phobius"/>
    </source>
</evidence>
<dbReference type="GO" id="GO:0005886">
    <property type="term" value="C:plasma membrane"/>
    <property type="evidence" value="ECO:0007669"/>
    <property type="project" value="UniProtKB-SubCell"/>
</dbReference>
<feature type="domain" description="TRPM SLOG" evidence="15">
    <location>
        <begin position="125"/>
        <end position="390"/>
    </location>
</feature>
<keyword evidence="3" id="KW-1003">Cell membrane</keyword>
<proteinExistence type="predicted"/>
<dbReference type="InterPro" id="IPR050927">
    <property type="entry name" value="TRPM"/>
</dbReference>
<evidence type="ECO:0000313" key="17">
    <source>
        <dbReference type="Proteomes" id="UP000694867"/>
    </source>
</evidence>
<dbReference type="Pfam" id="PF25969">
    <property type="entry name" value="NUDT9_N"/>
    <property type="match status" value="1"/>
</dbReference>
<evidence type="ECO:0000256" key="4">
    <source>
        <dbReference type="ARBA" id="ARBA00022568"/>
    </source>
</evidence>
<evidence type="ECO:0000256" key="8">
    <source>
        <dbReference type="ARBA" id="ARBA00022989"/>
    </source>
</evidence>
<dbReference type="PANTHER" id="PTHR13800">
    <property type="entry name" value="TRANSIENT RECEPTOR POTENTIAL CATION CHANNEL, SUBFAMILY M, MEMBER 6"/>
    <property type="match status" value="1"/>
</dbReference>
<dbReference type="Pfam" id="PF25508">
    <property type="entry name" value="TRPM2"/>
    <property type="match status" value="1"/>
</dbReference>
<dbReference type="GO" id="GO:0005262">
    <property type="term" value="F:calcium channel activity"/>
    <property type="evidence" value="ECO:0007669"/>
    <property type="project" value="UniProtKB-KW"/>
</dbReference>
<keyword evidence="2" id="KW-0813">Transport</keyword>
<accession>A0AAJ7L4C5</accession>
<keyword evidence="10 14" id="KW-0472">Membrane</keyword>
<keyword evidence="12" id="KW-0175">Coiled coil</keyword>
<dbReference type="Proteomes" id="UP000694867">
    <property type="component" value="Unplaced"/>
</dbReference>
<dbReference type="SUPFAM" id="SSF55811">
    <property type="entry name" value="Nudix"/>
    <property type="match status" value="1"/>
</dbReference>
<evidence type="ECO:0000259" key="15">
    <source>
        <dbReference type="Pfam" id="PF18139"/>
    </source>
</evidence>
<keyword evidence="6 14" id="KW-0812">Transmembrane</keyword>
<keyword evidence="11" id="KW-0407">Ion channel</keyword>
<keyword evidence="4" id="KW-0109">Calcium transport</keyword>
<sequence>MDMWNLSDVHKGCTYNPPTWSRPSYYRMKSTSKLYRRLTSRDRPAFSTQRSVDTADLGRISPRTRKRRSRKIDEEDELSEDVPMVALSAVPPAPELSVDLSSRYFINRANAHFYKLFAFETECRPFIVVRHDINADDVLTVMHSEWKFIVPRIALLLVSDVGPMTEWNHPRKLDAFKKGIIRAANTTHMWIFTNGLNTGIAKEIGDAVAEELSRRRAKKCHKHPARKKQNKPPLTLVGLCREDLLLGWERFANSDSADVNIQIEANKPEEQRFELNPDHTHYIIVRDDTIHRTGINQYTLRFERVLAALGSRKNAKDDIDSNGHAKAKRQPSAITMQLPLMAILVQGDTNSAKFVFDRLQKELPILVFQGTGGLADLIAFVYDEVQRRGVNVWDAEFIEEFVKPELSAMICTQQQMYAEQMQARNAYRDRVLEIVRLACHRQQGAHLTIVYTRNQSCDLEKLDQVLLKALFKSQRSEQTMWYSQLKKDLQLTIDWNSPKVALEEVFQKDSANKFQIDSGIFMEALLREDREEFVDIFLRRQFQLSKFMSKGRLRLIYQKVLCEDFFFLVCWMGALGNTSYRVSDDFLEYDLNWLIEFCTGLPEYVNGEQLSMAAAGMCTGDETQAERRALVILALWAIFTHRRKLTKILWKHSDQPIHLALIISTAYARLADYARDAATRAELEDSAKEFSEIATGVLDLSWEVDAGCRAYDILSEVSPDWGEKTAVELAAQGKNMMFLAHPCCQKWITNLFMGRITVRDLSWGLITLPQSAKIQMCAFLILPMYVFIRFKDDPHQMEYKPEPDEDDDAIEFVDDAPSIKENSAQMHQTKARAMSLFRKQRQKDRETDSFPPIWTMIYLMWSAPITKFWTFQIFYIIYLMLFSIAVLLPSCGYQPLDLVVCVWTFLIAIESCRRSYVLYRQYTRIPLALRCFEILFMFALVGFYGWSRVLKKTYPLSPYGAKVLQCIGLLYSYYRQIVIYLPISPTLGPLLYRIKYMVSQDFINFMRMALLVMISGGIAVQATMYPDHPWNWNLARMTIYRAVFSLFLTPVTELGDFKSPTCAKLDKEGKDACLAAGPYNVTDSNHLCPLKGFWTYTFSIQYLILLKIILMTLLYALFSNTARRIEAASDNIWKFQRYQLVMDFKNRLCLPPPLNLISYGFAILNLTLGRLFRALKNWCCCRKHDPSLGMLPLPVVPAGATAKDSDFEYWRQISQDFWTAREEEEQDEKKKKDEMERMQKVLDEIDSNRQVLKNLRAEMRELHRLVRQSRNYLAEVKHSAEAQTVVDGAGGPGTQDIVRQAHFLSKSSPYPATKVLRFPVPDKYVPWEVMWLDYDPIVFTKPCNCFSSELQPFIDEDVLQLNSEDQQRPKYQWNGVSVSPAGVTTDRKSWILEHSQTVVYLLEPEGVPKNPYGRTGLRGKGGLCRWGPNHFVLFVISRWQTSRVHLVGGKGLEVVLMRATRGGHYSLPGDFVPGEDLYASLEKFFRSTGETNLEYPKHSGEIKKFFQSLVKTSSSAAATPTSETAPTPIEERVRAEIVDRGYMDDPHNTDNCWKEVELWSVHYTPEANENLHGFFDKSLGWHLVTEDLFPKIHSGQAALLSKVVKHIQSNLLS</sequence>
<evidence type="ECO:0000256" key="12">
    <source>
        <dbReference type="SAM" id="Coils"/>
    </source>
</evidence>
<protein>
    <submittedName>
        <fullName evidence="18">Transient receptor potential cation channel subfamily M member 1</fullName>
    </submittedName>
</protein>
<evidence type="ECO:0000256" key="2">
    <source>
        <dbReference type="ARBA" id="ARBA00022448"/>
    </source>
</evidence>
<keyword evidence="18" id="KW-0675">Receptor</keyword>
<feature type="transmembrane region" description="Helical" evidence="14">
    <location>
        <begin position="1099"/>
        <end position="1118"/>
    </location>
</feature>